<gene>
    <name evidence="1" type="primary">Cnig_chr_X.g23490</name>
    <name evidence="1" type="ORF">B9Z55_023490</name>
</gene>
<comment type="caution">
    <text evidence="1">The sequence shown here is derived from an EMBL/GenBank/DDBJ whole genome shotgun (WGS) entry which is preliminary data.</text>
</comment>
<protein>
    <recommendedName>
        <fullName evidence="3">Mos1 transposase HTH domain-containing protein</fullName>
    </recommendedName>
</protein>
<dbReference type="OrthoDB" id="5909319at2759"/>
<keyword evidence="2" id="KW-1185">Reference proteome</keyword>
<evidence type="ECO:0000313" key="1">
    <source>
        <dbReference type="EMBL" id="PIC17151.1"/>
    </source>
</evidence>
<dbReference type="STRING" id="1611254.A0A2G5SQL1"/>
<evidence type="ECO:0008006" key="3">
    <source>
        <dbReference type="Google" id="ProtNLM"/>
    </source>
</evidence>
<evidence type="ECO:0000313" key="2">
    <source>
        <dbReference type="Proteomes" id="UP000230233"/>
    </source>
</evidence>
<reference evidence="2" key="1">
    <citation type="submission" date="2017-10" db="EMBL/GenBank/DDBJ databases">
        <title>Rapid genome shrinkage in a self-fertile nematode reveals novel sperm competition proteins.</title>
        <authorList>
            <person name="Yin D."/>
            <person name="Schwarz E.M."/>
            <person name="Thomas C.G."/>
            <person name="Felde R.L."/>
            <person name="Korf I.F."/>
            <person name="Cutter A.D."/>
            <person name="Schartner C.M."/>
            <person name="Ralston E.J."/>
            <person name="Meyer B.J."/>
            <person name="Haag E.S."/>
        </authorList>
    </citation>
    <scope>NUCLEOTIDE SEQUENCE [LARGE SCALE GENOMIC DNA]</scope>
    <source>
        <strain evidence="2">JU1422</strain>
    </source>
</reference>
<dbReference type="Proteomes" id="UP000230233">
    <property type="component" value="Chromosome X"/>
</dbReference>
<dbReference type="AlphaFoldDB" id="A0A2G5SQL1"/>
<organism evidence="1 2">
    <name type="scientific">Caenorhabditis nigoni</name>
    <dbReference type="NCBI Taxonomy" id="1611254"/>
    <lineage>
        <taxon>Eukaryota</taxon>
        <taxon>Metazoa</taxon>
        <taxon>Ecdysozoa</taxon>
        <taxon>Nematoda</taxon>
        <taxon>Chromadorea</taxon>
        <taxon>Rhabditida</taxon>
        <taxon>Rhabditina</taxon>
        <taxon>Rhabditomorpha</taxon>
        <taxon>Rhabditoidea</taxon>
        <taxon>Rhabditidae</taxon>
        <taxon>Peloderinae</taxon>
        <taxon>Caenorhabditis</taxon>
    </lineage>
</organism>
<proteinExistence type="predicted"/>
<sequence>MQAAVANVDYRRYGILLYFQLHREVLQTVKDLKNVFPDISFAEVDAWFTRFRSGNMDILTPVVINEKARGMADIPVHLKRKITENVGYTEQKSLLSVDNTFREILKADRRLFNQIKVRHGMNGISLLFNVETIGVKETKFLKKSQGCEIKNGGAVTASTHPYYVEAVNQLLKVLKKDSVKIKKLLIEVDRNQPDRHLFLLEIENGFKSLKTKIHVEELKADLETNEDIVMLLENIKVGPLKATILSTREKRYPLHLDDSPLISSHLSSMTEVLWCRVILDIPLSHMAHLVRFNGEIHIIVAQEITDYKNKIILAPDFKYARLSGAFQRETILAALQPLDEEDAFDATVGSWPHASSEGHKIIVKLNRRSIEFRSIRQTEVSSECNDCL</sequence>
<dbReference type="EMBL" id="PDUG01000006">
    <property type="protein sequence ID" value="PIC17151.1"/>
    <property type="molecule type" value="Genomic_DNA"/>
</dbReference>
<name>A0A2G5SQL1_9PELO</name>
<accession>A0A2G5SQL1</accession>